<dbReference type="WBParaSite" id="PSU_v2.g305.t1">
    <property type="protein sequence ID" value="PSU_v2.g305.t1"/>
    <property type="gene ID" value="PSU_v2.g305"/>
</dbReference>
<dbReference type="Pfam" id="PF17389">
    <property type="entry name" value="Bac_rhamnosid6H"/>
    <property type="match status" value="1"/>
</dbReference>
<evidence type="ECO:0000313" key="6">
    <source>
        <dbReference type="Proteomes" id="UP000887577"/>
    </source>
</evidence>
<evidence type="ECO:0000256" key="3">
    <source>
        <dbReference type="ARBA" id="ARBA00022801"/>
    </source>
</evidence>
<dbReference type="GO" id="GO:0005975">
    <property type="term" value="P:carbohydrate metabolic process"/>
    <property type="evidence" value="ECO:0007669"/>
    <property type="project" value="InterPro"/>
</dbReference>
<dbReference type="Proteomes" id="UP000887577">
    <property type="component" value="Unplaced"/>
</dbReference>
<sequence>MNRNDIIMDMMMQPEHPSYIRFVERGETSLPEFWNDDARSRNHDMMGHILEWMYSELLGIKSACKAFKEINIAPFKSERVKHIKGVHHSVRGEIGVEFAHSDEEIMLNVEIPANMTATLHIPLLKK</sequence>
<dbReference type="Gene3D" id="2.60.420.10">
    <property type="entry name" value="Maltose phosphorylase, domain 3"/>
    <property type="match status" value="1"/>
</dbReference>
<dbReference type="PANTHER" id="PTHR33307:SF11">
    <property type="entry name" value="ALPHA-L-RHAMNOSIDASE"/>
    <property type="match status" value="1"/>
</dbReference>
<dbReference type="Gene3D" id="1.50.10.10">
    <property type="match status" value="1"/>
</dbReference>
<accession>A0A914YYA9</accession>
<evidence type="ECO:0000313" key="7">
    <source>
        <dbReference type="WBParaSite" id="PSU_v2.g305.t1"/>
    </source>
</evidence>
<dbReference type="EC" id="3.2.1.40" evidence="2"/>
<dbReference type="InterPro" id="IPR035398">
    <property type="entry name" value="Bac_rhamnosid_C"/>
</dbReference>
<keyword evidence="3" id="KW-0378">Hydrolase</keyword>
<evidence type="ECO:0000259" key="4">
    <source>
        <dbReference type="Pfam" id="PF17389"/>
    </source>
</evidence>
<organism evidence="6 7">
    <name type="scientific">Panagrolaimus superbus</name>
    <dbReference type="NCBI Taxonomy" id="310955"/>
    <lineage>
        <taxon>Eukaryota</taxon>
        <taxon>Metazoa</taxon>
        <taxon>Ecdysozoa</taxon>
        <taxon>Nematoda</taxon>
        <taxon>Chromadorea</taxon>
        <taxon>Rhabditida</taxon>
        <taxon>Tylenchina</taxon>
        <taxon>Panagrolaimomorpha</taxon>
        <taxon>Panagrolaimoidea</taxon>
        <taxon>Panagrolaimidae</taxon>
        <taxon>Panagrolaimus</taxon>
    </lineage>
</organism>
<evidence type="ECO:0000256" key="2">
    <source>
        <dbReference type="ARBA" id="ARBA00012652"/>
    </source>
</evidence>
<protein>
    <recommendedName>
        <fullName evidence="2">alpha-L-rhamnosidase</fullName>
        <ecNumber evidence="2">3.2.1.40</ecNumber>
    </recommendedName>
</protein>
<dbReference type="GO" id="GO:0030596">
    <property type="term" value="F:alpha-L-rhamnosidase activity"/>
    <property type="evidence" value="ECO:0007669"/>
    <property type="project" value="UniProtKB-EC"/>
</dbReference>
<dbReference type="InterPro" id="IPR016007">
    <property type="entry name" value="Alpha_rhamnosid"/>
</dbReference>
<evidence type="ECO:0000259" key="5">
    <source>
        <dbReference type="Pfam" id="PF17390"/>
    </source>
</evidence>
<name>A0A914YYA9_9BILA</name>
<dbReference type="InterPro" id="IPR012341">
    <property type="entry name" value="6hp_glycosidase-like_sf"/>
</dbReference>
<dbReference type="AlphaFoldDB" id="A0A914YYA9"/>
<evidence type="ECO:0000256" key="1">
    <source>
        <dbReference type="ARBA" id="ARBA00001445"/>
    </source>
</evidence>
<comment type="catalytic activity">
    <reaction evidence="1">
        <text>Hydrolysis of terminal non-reducing alpha-L-rhamnose residues in alpha-L-rhamnosides.</text>
        <dbReference type="EC" id="3.2.1.40"/>
    </reaction>
</comment>
<feature type="domain" description="Alpha-L-rhamnosidase C-terminal" evidence="5">
    <location>
        <begin position="59"/>
        <end position="124"/>
    </location>
</feature>
<dbReference type="SUPFAM" id="SSF48208">
    <property type="entry name" value="Six-hairpin glycosidases"/>
    <property type="match status" value="1"/>
</dbReference>
<dbReference type="Pfam" id="PF17390">
    <property type="entry name" value="Bac_rhamnosid_C"/>
    <property type="match status" value="1"/>
</dbReference>
<dbReference type="InterPro" id="IPR008928">
    <property type="entry name" value="6-hairpin_glycosidase_sf"/>
</dbReference>
<keyword evidence="6" id="KW-1185">Reference proteome</keyword>
<dbReference type="InterPro" id="IPR035396">
    <property type="entry name" value="Bac_rhamnosid6H"/>
</dbReference>
<proteinExistence type="predicted"/>
<reference evidence="7" key="1">
    <citation type="submission" date="2022-11" db="UniProtKB">
        <authorList>
            <consortium name="WormBaseParasite"/>
        </authorList>
    </citation>
    <scope>IDENTIFICATION</scope>
</reference>
<dbReference type="PANTHER" id="PTHR33307">
    <property type="entry name" value="ALPHA-RHAMNOSIDASE (EUROFUNG)"/>
    <property type="match status" value="1"/>
</dbReference>
<feature type="domain" description="Alpha-L-rhamnosidase six-hairpin glycosidase" evidence="4">
    <location>
        <begin position="2"/>
        <end position="56"/>
    </location>
</feature>